<evidence type="ECO:0000256" key="1">
    <source>
        <dbReference type="SAM" id="SignalP"/>
    </source>
</evidence>
<dbReference type="GO" id="GO:0005829">
    <property type="term" value="C:cytosol"/>
    <property type="evidence" value="ECO:0007669"/>
    <property type="project" value="TreeGrafter"/>
</dbReference>
<name>A0A7X1F6N2_9SPHN</name>
<dbReference type="AlphaFoldDB" id="A0A7X1F6N2"/>
<keyword evidence="3" id="KW-1185">Reference proteome</keyword>
<dbReference type="GO" id="GO:0004519">
    <property type="term" value="F:endonuclease activity"/>
    <property type="evidence" value="ECO:0007669"/>
    <property type="project" value="UniProtKB-KW"/>
</dbReference>
<evidence type="ECO:0000313" key="3">
    <source>
        <dbReference type="Proteomes" id="UP000520156"/>
    </source>
</evidence>
<keyword evidence="2" id="KW-0378">Hydrolase</keyword>
<keyword evidence="1" id="KW-0732">Signal</keyword>
<dbReference type="Proteomes" id="UP000520156">
    <property type="component" value="Unassembled WGS sequence"/>
</dbReference>
<protein>
    <submittedName>
        <fullName evidence="2">Endonuclease</fullName>
    </submittedName>
</protein>
<keyword evidence="2" id="KW-0540">Nuclease</keyword>
<accession>A0A7X1F6N2</accession>
<feature type="signal peptide" evidence="1">
    <location>
        <begin position="1"/>
        <end position="25"/>
    </location>
</feature>
<dbReference type="PANTHER" id="PTHR11803:SF59">
    <property type="entry name" value="ENDORIBONUCLEASE"/>
    <property type="match status" value="1"/>
</dbReference>
<feature type="chain" id="PRO_5031436358" evidence="1">
    <location>
        <begin position="26"/>
        <end position="169"/>
    </location>
</feature>
<dbReference type="EMBL" id="JACLAU010000006">
    <property type="protein sequence ID" value="MBC2651385.1"/>
    <property type="molecule type" value="Genomic_DNA"/>
</dbReference>
<gene>
    <name evidence="2" type="ORF">H7F49_06695</name>
</gene>
<dbReference type="InterPro" id="IPR035959">
    <property type="entry name" value="RutC-like_sf"/>
</dbReference>
<dbReference type="RefSeq" id="WP_185682797.1">
    <property type="nucleotide sequence ID" value="NZ_JACLAU010000006.1"/>
</dbReference>
<organism evidence="2 3">
    <name type="scientific">Novosphingobium aerophilum</name>
    <dbReference type="NCBI Taxonomy" id="2839843"/>
    <lineage>
        <taxon>Bacteria</taxon>
        <taxon>Pseudomonadati</taxon>
        <taxon>Pseudomonadota</taxon>
        <taxon>Alphaproteobacteria</taxon>
        <taxon>Sphingomonadales</taxon>
        <taxon>Sphingomonadaceae</taxon>
        <taxon>Novosphingobium</taxon>
    </lineage>
</organism>
<evidence type="ECO:0000313" key="2">
    <source>
        <dbReference type="EMBL" id="MBC2651385.1"/>
    </source>
</evidence>
<dbReference type="SUPFAM" id="SSF55298">
    <property type="entry name" value="YjgF-like"/>
    <property type="match status" value="1"/>
</dbReference>
<dbReference type="GO" id="GO:0019239">
    <property type="term" value="F:deaminase activity"/>
    <property type="evidence" value="ECO:0007669"/>
    <property type="project" value="TreeGrafter"/>
</dbReference>
<dbReference type="CDD" id="cd06151">
    <property type="entry name" value="YjgF_YER057c_UK114_like_3"/>
    <property type="match status" value="1"/>
</dbReference>
<reference evidence="2 3" key="1">
    <citation type="submission" date="2020-08" db="EMBL/GenBank/DDBJ databases">
        <title>The genome sequence of Novosphingobium flavum 4Y4.</title>
        <authorList>
            <person name="Liu Y."/>
        </authorList>
    </citation>
    <scope>NUCLEOTIDE SEQUENCE [LARGE SCALE GENOMIC DNA]</scope>
    <source>
        <strain evidence="2 3">4Y4</strain>
    </source>
</reference>
<sequence length="169" mass="17915">MRACTKLILAALPLAALALPLQAQAQVTKIKSNPQALILDAAEVKAGTDMIFVSGQLPAPLDPAKPMSELKSPDDFGDTKTQTISVLGKIKTVLEKQGYTMADIVKLTLFVAADPKLGKLDFAGANEGFKQFFGTAENPTTVARSTFQVAALVSPVYLIEIEAIAAKKK</sequence>
<dbReference type="Pfam" id="PF01042">
    <property type="entry name" value="Ribonuc_L-PSP"/>
    <property type="match status" value="1"/>
</dbReference>
<dbReference type="InterPro" id="IPR006175">
    <property type="entry name" value="YjgF/YER057c/UK114"/>
</dbReference>
<dbReference type="Gene3D" id="3.30.1330.40">
    <property type="entry name" value="RutC-like"/>
    <property type="match status" value="1"/>
</dbReference>
<keyword evidence="2" id="KW-0255">Endonuclease</keyword>
<comment type="caution">
    <text evidence="2">The sequence shown here is derived from an EMBL/GenBank/DDBJ whole genome shotgun (WGS) entry which is preliminary data.</text>
</comment>
<dbReference type="PANTHER" id="PTHR11803">
    <property type="entry name" value="2-IMINOBUTANOATE/2-IMINOPROPANOATE DEAMINASE RIDA"/>
    <property type="match status" value="1"/>
</dbReference>
<proteinExistence type="predicted"/>